<dbReference type="PANTHER" id="PTHR48044:SF8">
    <property type="entry name" value="ZEATIN O-GLUCOSYLTRANSFERASE-LIKE"/>
    <property type="match status" value="1"/>
</dbReference>
<dbReference type="InterPro" id="IPR058980">
    <property type="entry name" value="Glyco_transf_N"/>
</dbReference>
<feature type="domain" description="Glycosyltransferase N-terminal" evidence="6">
    <location>
        <begin position="14"/>
        <end position="246"/>
    </location>
</feature>
<reference evidence="8" key="2">
    <citation type="submission" date="2025-08" db="UniProtKB">
        <authorList>
            <consortium name="RefSeq"/>
        </authorList>
    </citation>
    <scope>IDENTIFICATION</scope>
    <source>
        <tissue evidence="8">Leaf</tissue>
    </source>
</reference>
<dbReference type="RefSeq" id="XP_016496705.1">
    <property type="nucleotide sequence ID" value="XM_016641219.2"/>
</dbReference>
<keyword evidence="7" id="KW-1185">Reference proteome</keyword>
<dbReference type="EC" id="2.4.1.-" evidence="5"/>
<keyword evidence="3 4" id="KW-0808">Transferase</keyword>
<dbReference type="KEGG" id="nta:107815610"/>
<evidence type="ECO:0000256" key="5">
    <source>
        <dbReference type="RuleBase" id="RU362057"/>
    </source>
</evidence>
<dbReference type="SMR" id="A0A1S4C667"/>
<dbReference type="CDD" id="cd03784">
    <property type="entry name" value="GT1_Gtf-like"/>
    <property type="match status" value="1"/>
</dbReference>
<name>A0A1S4C667_TOBAC</name>
<dbReference type="PANTHER" id="PTHR48044">
    <property type="entry name" value="GLYCOSYLTRANSFERASE"/>
    <property type="match status" value="1"/>
</dbReference>
<sequence>MATTNHAANATQHSVIVVMVPLPAQGHLHQFLELARRLASAHNIPVYYVSTVAHVRQAQSRARGWDPLNTPNLNFSEFSVSFDVPPPNPDASIKFPSQLVPAFNSSLQLREPVAELVNNLSSKARKVVVLHDFLTSWIVQDVPKIPNTECYCFHTVSAFLIFSYIWDAARPPVPSEAEVVLKQIPSLEGCNSPELEEFAKKQLQARVFGVGNIFSTSRVIEQLYLDLIEKTYVKDFKHWALGPFNPVEIPIPTPDAEKRRHYSLEWLDKQTENSVIFVSFGSTTSLSEEEIKELAKGLEQSEQRFIWVLRDADKGDIFSGDVRKCQLPEGYEERVAERGIVIRDWAPQLEILGHVATSGFMSHCGWNSCMESISMGVPIAAWPMHSDQPRNALLITKGLKIGISVRVWEKRNEVVPAETIEKVVKTLMASSEGEEMKKRATELKEAVKLSVMDGGAAHKEMESFVAHITR</sequence>
<dbReference type="GO" id="GO:0009690">
    <property type="term" value="P:cytokinin metabolic process"/>
    <property type="evidence" value="ECO:0007669"/>
    <property type="project" value="UniProtKB-ARBA"/>
</dbReference>
<dbReference type="OrthoDB" id="5835829at2759"/>
<gene>
    <name evidence="8" type="primary">LOC107815610</name>
</gene>
<dbReference type="OMA" id="CCRQINE"/>
<organism evidence="7 8">
    <name type="scientific">Nicotiana tabacum</name>
    <name type="common">Common tobacco</name>
    <dbReference type="NCBI Taxonomy" id="4097"/>
    <lineage>
        <taxon>Eukaryota</taxon>
        <taxon>Viridiplantae</taxon>
        <taxon>Streptophyta</taxon>
        <taxon>Embryophyta</taxon>
        <taxon>Tracheophyta</taxon>
        <taxon>Spermatophyta</taxon>
        <taxon>Magnoliopsida</taxon>
        <taxon>eudicotyledons</taxon>
        <taxon>Gunneridae</taxon>
        <taxon>Pentapetalae</taxon>
        <taxon>asterids</taxon>
        <taxon>lamiids</taxon>
        <taxon>Solanales</taxon>
        <taxon>Solanaceae</taxon>
        <taxon>Nicotianoideae</taxon>
        <taxon>Nicotianeae</taxon>
        <taxon>Nicotiana</taxon>
    </lineage>
</organism>
<evidence type="ECO:0000313" key="7">
    <source>
        <dbReference type="Proteomes" id="UP000790787"/>
    </source>
</evidence>
<dbReference type="Pfam" id="PF26168">
    <property type="entry name" value="Glyco_transf_N"/>
    <property type="match status" value="1"/>
</dbReference>
<dbReference type="RefSeq" id="XP_016496705.1">
    <property type="nucleotide sequence ID" value="XM_016641219.1"/>
</dbReference>
<dbReference type="GeneID" id="107815610"/>
<dbReference type="GO" id="GO:0050404">
    <property type="term" value="F:zeatin O-beta-D-xylosyltransferase activity"/>
    <property type="evidence" value="ECO:0007669"/>
    <property type="project" value="UniProtKB-ARBA"/>
</dbReference>
<dbReference type="Proteomes" id="UP000790787">
    <property type="component" value="Chromosome 9"/>
</dbReference>
<dbReference type="Pfam" id="PF00201">
    <property type="entry name" value="UDPGT"/>
    <property type="match status" value="1"/>
</dbReference>
<dbReference type="PROSITE" id="PS00375">
    <property type="entry name" value="UDPGT"/>
    <property type="match status" value="1"/>
</dbReference>
<dbReference type="GO" id="GO:0035251">
    <property type="term" value="F:UDP-glucosyltransferase activity"/>
    <property type="evidence" value="ECO:0000318"/>
    <property type="project" value="GO_Central"/>
</dbReference>
<dbReference type="Gene3D" id="3.40.50.2000">
    <property type="entry name" value="Glycogen Phosphorylase B"/>
    <property type="match status" value="2"/>
</dbReference>
<evidence type="ECO:0000256" key="2">
    <source>
        <dbReference type="ARBA" id="ARBA00022676"/>
    </source>
</evidence>
<reference evidence="7" key="1">
    <citation type="journal article" date="2014" name="Nat. Commun.">
        <title>The tobacco genome sequence and its comparison with those of tomato and potato.</title>
        <authorList>
            <person name="Sierro N."/>
            <person name="Battey J.N."/>
            <person name="Ouadi S."/>
            <person name="Bakaher N."/>
            <person name="Bovet L."/>
            <person name="Willig A."/>
            <person name="Goepfert S."/>
            <person name="Peitsch M.C."/>
            <person name="Ivanov N.V."/>
        </authorList>
    </citation>
    <scope>NUCLEOTIDE SEQUENCE [LARGE SCALE GENOMIC DNA]</scope>
</reference>
<protein>
    <recommendedName>
        <fullName evidence="5">Glycosyltransferase</fullName>
        <ecNumber evidence="5">2.4.1.-</ecNumber>
    </recommendedName>
</protein>
<dbReference type="FunFam" id="3.40.50.2000:FF:000060">
    <property type="entry name" value="Glycosyltransferase"/>
    <property type="match status" value="1"/>
</dbReference>
<dbReference type="GO" id="GO:0016138">
    <property type="term" value="P:glycoside biosynthetic process"/>
    <property type="evidence" value="ECO:0007669"/>
    <property type="project" value="UniProtKB-ARBA"/>
</dbReference>
<accession>A0A1S4C667</accession>
<proteinExistence type="inferred from homology"/>
<dbReference type="AlphaFoldDB" id="A0A1S4C667"/>
<evidence type="ECO:0000256" key="3">
    <source>
        <dbReference type="ARBA" id="ARBA00022679"/>
    </source>
</evidence>
<comment type="similarity">
    <text evidence="1 4">Belongs to the UDP-glycosyltransferase family.</text>
</comment>
<dbReference type="SUPFAM" id="SSF53756">
    <property type="entry name" value="UDP-Glycosyltransferase/glycogen phosphorylase"/>
    <property type="match status" value="1"/>
</dbReference>
<keyword evidence="2 4" id="KW-0328">Glycosyltransferase</keyword>
<evidence type="ECO:0000256" key="4">
    <source>
        <dbReference type="RuleBase" id="RU003718"/>
    </source>
</evidence>
<dbReference type="InterPro" id="IPR002213">
    <property type="entry name" value="UDP_glucos_trans"/>
</dbReference>
<evidence type="ECO:0000256" key="1">
    <source>
        <dbReference type="ARBA" id="ARBA00009995"/>
    </source>
</evidence>
<evidence type="ECO:0000313" key="8">
    <source>
        <dbReference type="RefSeq" id="XP_016496705.1"/>
    </source>
</evidence>
<evidence type="ECO:0000259" key="6">
    <source>
        <dbReference type="Pfam" id="PF26168"/>
    </source>
</evidence>
<dbReference type="InterPro" id="IPR035595">
    <property type="entry name" value="UDP_glycos_trans_CS"/>
</dbReference>
<dbReference type="PaxDb" id="4097-A0A1S4C667"/>
<dbReference type="FunFam" id="3.40.50.2000:FF:000238">
    <property type="entry name" value="Glycosyltransferase"/>
    <property type="match status" value="1"/>
</dbReference>